<feature type="transmembrane region" description="Helical" evidence="1">
    <location>
        <begin position="170"/>
        <end position="188"/>
    </location>
</feature>
<dbReference type="GO" id="GO:0043190">
    <property type="term" value="C:ATP-binding cassette (ABC) transporter complex"/>
    <property type="evidence" value="ECO:0007669"/>
    <property type="project" value="InterPro"/>
</dbReference>
<dbReference type="Pfam" id="PF02405">
    <property type="entry name" value="MlaE"/>
    <property type="match status" value="1"/>
</dbReference>
<dbReference type="Pfam" id="PF13466">
    <property type="entry name" value="STAS_2"/>
    <property type="match status" value="1"/>
</dbReference>
<name>A0A382F6L1_9ZZZZ</name>
<feature type="domain" description="MlaB-like STAS" evidence="2">
    <location>
        <begin position="19"/>
        <end position="93"/>
    </location>
</feature>
<feature type="non-terminal residue" evidence="3">
    <location>
        <position position="250"/>
    </location>
</feature>
<feature type="transmembrane region" description="Helical" evidence="1">
    <location>
        <begin position="200"/>
        <end position="224"/>
    </location>
</feature>
<dbReference type="PANTHER" id="PTHR30188:SF3">
    <property type="entry name" value="ABC TRANSPORTER PERMEASE"/>
    <property type="match status" value="1"/>
</dbReference>
<dbReference type="SUPFAM" id="SSF52091">
    <property type="entry name" value="SpoIIaa-like"/>
    <property type="match status" value="1"/>
</dbReference>
<keyword evidence="1" id="KW-0472">Membrane</keyword>
<proteinExistence type="predicted"/>
<dbReference type="InterPro" id="IPR058548">
    <property type="entry name" value="MlaB-like_STAS"/>
</dbReference>
<dbReference type="InterPro" id="IPR036513">
    <property type="entry name" value="STAS_dom_sf"/>
</dbReference>
<dbReference type="Gene3D" id="3.30.750.24">
    <property type="entry name" value="STAS domain"/>
    <property type="match status" value="1"/>
</dbReference>
<sequence>MADGWLKLAGIENGGMWLQAGGSWDARNVTRLDGELRGLVQEFSEPLTFDLAQVKRLDTAGAWLLYRTLKDLRERGLQADYAGVTAEHAAMLETVAANDQPCEIEPPQSSSFIAILDHLGGGVLDVLEEAKQQVAFLGLILTTLAGTFRHPSRLRLVPLVYHMEKVGLNALPIVGLISFLIGVVLAYQGATQLQRFGAEIFVVNLIAVSVLREIAILLTAIVVAGRSGSAFTAEIGSMVVNEEVDAMRTL</sequence>
<keyword evidence="1" id="KW-0812">Transmembrane</keyword>
<dbReference type="InterPro" id="IPR030802">
    <property type="entry name" value="Permease_MalE"/>
</dbReference>
<dbReference type="PANTHER" id="PTHR30188">
    <property type="entry name" value="ABC TRANSPORTER PERMEASE PROTEIN-RELATED"/>
    <property type="match status" value="1"/>
</dbReference>
<evidence type="ECO:0000259" key="2">
    <source>
        <dbReference type="Pfam" id="PF13466"/>
    </source>
</evidence>
<evidence type="ECO:0000256" key="1">
    <source>
        <dbReference type="SAM" id="Phobius"/>
    </source>
</evidence>
<protein>
    <recommendedName>
        <fullName evidence="2">MlaB-like STAS domain-containing protein</fullName>
    </recommendedName>
</protein>
<gene>
    <name evidence="3" type="ORF">METZ01_LOCUS211179</name>
</gene>
<reference evidence="3" key="1">
    <citation type="submission" date="2018-05" db="EMBL/GenBank/DDBJ databases">
        <authorList>
            <person name="Lanie J.A."/>
            <person name="Ng W.-L."/>
            <person name="Kazmierczak K.M."/>
            <person name="Andrzejewski T.M."/>
            <person name="Davidsen T.M."/>
            <person name="Wayne K.J."/>
            <person name="Tettelin H."/>
            <person name="Glass J.I."/>
            <person name="Rusch D."/>
            <person name="Podicherti R."/>
            <person name="Tsui H.-C.T."/>
            <person name="Winkler M.E."/>
        </authorList>
    </citation>
    <scope>NUCLEOTIDE SEQUENCE</scope>
</reference>
<evidence type="ECO:0000313" key="3">
    <source>
        <dbReference type="EMBL" id="SVB58325.1"/>
    </source>
</evidence>
<dbReference type="GO" id="GO:0005548">
    <property type="term" value="F:phospholipid transporter activity"/>
    <property type="evidence" value="ECO:0007669"/>
    <property type="project" value="TreeGrafter"/>
</dbReference>
<keyword evidence="1" id="KW-1133">Transmembrane helix</keyword>
<accession>A0A382F6L1</accession>
<organism evidence="3">
    <name type="scientific">marine metagenome</name>
    <dbReference type="NCBI Taxonomy" id="408172"/>
    <lineage>
        <taxon>unclassified sequences</taxon>
        <taxon>metagenomes</taxon>
        <taxon>ecological metagenomes</taxon>
    </lineage>
</organism>
<dbReference type="EMBL" id="UINC01048149">
    <property type="protein sequence ID" value="SVB58325.1"/>
    <property type="molecule type" value="Genomic_DNA"/>
</dbReference>
<dbReference type="AlphaFoldDB" id="A0A382F6L1"/>